<proteinExistence type="predicted"/>
<dbReference type="AlphaFoldDB" id="A0A8T1VYN3"/>
<comment type="caution">
    <text evidence="1">The sequence shown here is derived from an EMBL/GenBank/DDBJ whole genome shotgun (WGS) entry which is preliminary data.</text>
</comment>
<sequence>MWKWVVDPVEVNGTSFSGVRCHETGWIVLRGVNIGSSTESALHNGSSSSVASTLLQSYSKMTMELQDDIADQELQIGALTDFVLNLHDTVTELYGNMITDTLVEEDWNLNGWTPSGIS</sequence>
<gene>
    <name evidence="1" type="ORF">PHYPSEUDO_000304</name>
</gene>
<evidence type="ECO:0000313" key="1">
    <source>
        <dbReference type="EMBL" id="KAG7386375.1"/>
    </source>
</evidence>
<dbReference type="EMBL" id="JAGDFM010000101">
    <property type="protein sequence ID" value="KAG7386375.1"/>
    <property type="molecule type" value="Genomic_DNA"/>
</dbReference>
<evidence type="ECO:0000313" key="2">
    <source>
        <dbReference type="Proteomes" id="UP000694044"/>
    </source>
</evidence>
<protein>
    <submittedName>
        <fullName evidence="1">Uncharacterized protein</fullName>
    </submittedName>
</protein>
<organism evidence="1 2">
    <name type="scientific">Phytophthora pseudosyringae</name>
    <dbReference type="NCBI Taxonomy" id="221518"/>
    <lineage>
        <taxon>Eukaryota</taxon>
        <taxon>Sar</taxon>
        <taxon>Stramenopiles</taxon>
        <taxon>Oomycota</taxon>
        <taxon>Peronosporomycetes</taxon>
        <taxon>Peronosporales</taxon>
        <taxon>Peronosporaceae</taxon>
        <taxon>Phytophthora</taxon>
    </lineage>
</organism>
<accession>A0A8T1VYN3</accession>
<dbReference type="OrthoDB" id="106293at2759"/>
<dbReference type="Proteomes" id="UP000694044">
    <property type="component" value="Unassembled WGS sequence"/>
</dbReference>
<reference evidence="1" key="1">
    <citation type="submission" date="2021-02" db="EMBL/GenBank/DDBJ databases">
        <authorList>
            <person name="Palmer J.M."/>
        </authorList>
    </citation>
    <scope>NUCLEOTIDE SEQUENCE</scope>
    <source>
        <strain evidence="1">SCRP734</strain>
    </source>
</reference>
<keyword evidence="2" id="KW-1185">Reference proteome</keyword>
<name>A0A8T1VYN3_9STRA</name>